<feature type="domain" description="Aminoacyl-tRNA synthetase class I anticodon-binding" evidence="7">
    <location>
        <begin position="77"/>
        <end position="205"/>
    </location>
</feature>
<evidence type="ECO:0000259" key="7">
    <source>
        <dbReference type="Pfam" id="PF19269"/>
    </source>
</evidence>
<evidence type="ECO:0000256" key="5">
    <source>
        <dbReference type="ARBA" id="ARBA00022917"/>
    </source>
</evidence>
<dbReference type="PANTHER" id="PTHR43311">
    <property type="entry name" value="GLUTAMATE--TRNA LIGASE"/>
    <property type="match status" value="1"/>
</dbReference>
<dbReference type="GO" id="GO:0005524">
    <property type="term" value="F:ATP binding"/>
    <property type="evidence" value="ECO:0007669"/>
    <property type="project" value="UniProtKB-KW"/>
</dbReference>
<evidence type="ECO:0000256" key="1">
    <source>
        <dbReference type="ARBA" id="ARBA00007894"/>
    </source>
</evidence>
<dbReference type="InterPro" id="IPR020061">
    <property type="entry name" value="Glu_tRNA_lig_a-bdl"/>
</dbReference>
<dbReference type="Gene3D" id="1.10.10.350">
    <property type="match status" value="1"/>
</dbReference>
<feature type="non-terminal residue" evidence="8">
    <location>
        <position position="1"/>
    </location>
</feature>
<accession>X0U1Z2</accession>
<evidence type="ECO:0000256" key="6">
    <source>
        <dbReference type="ARBA" id="ARBA00023146"/>
    </source>
</evidence>
<dbReference type="GO" id="GO:0006424">
    <property type="term" value="P:glutamyl-tRNA aminoacylation"/>
    <property type="evidence" value="ECO:0007669"/>
    <property type="project" value="TreeGrafter"/>
</dbReference>
<dbReference type="SUPFAM" id="SSF48163">
    <property type="entry name" value="An anticodon-binding domain of class I aminoacyl-tRNA synthetases"/>
    <property type="match status" value="1"/>
</dbReference>
<keyword evidence="3" id="KW-0547">Nucleotide-binding</keyword>
<evidence type="ECO:0000256" key="4">
    <source>
        <dbReference type="ARBA" id="ARBA00022840"/>
    </source>
</evidence>
<evidence type="ECO:0000313" key="8">
    <source>
        <dbReference type="EMBL" id="GAF99544.1"/>
    </source>
</evidence>
<proteinExistence type="inferred from homology"/>
<dbReference type="AlphaFoldDB" id="X0U1Z2"/>
<sequence length="217" mass="23835">PDAVLNYLIRLGWSHGDQEIFTRDEMIRLFALEGVNASASRFSPEKLTWMNQQYILKTPAAELVEGLAVQYRHMSVDTGDGPPLSAVVEAFHERAETLLELAESSVYVFRDFDTIDPKAAKKNLRPVVREPLAEVRQALAALETWAADGIQNTIQSIADRHELGFGKLGQPLRVAVTGGGVSPPIDVTMVLVGRDRCLSRIDTALAVIDERIASAGR</sequence>
<dbReference type="InterPro" id="IPR020751">
    <property type="entry name" value="aa-tRNA-synth_I_codon-bd_sub2"/>
</dbReference>
<dbReference type="InterPro" id="IPR045462">
    <property type="entry name" value="aa-tRNA-synth_I_cd-bd"/>
</dbReference>
<comment type="similarity">
    <text evidence="1">Belongs to the class-I aminoacyl-tRNA synthetase family. Glutamate--tRNA ligase type 1 subfamily.</text>
</comment>
<dbReference type="Gene3D" id="1.10.1160.10">
    <property type="entry name" value="Glutamyl-trna Synthetase, Domain 2"/>
    <property type="match status" value="1"/>
</dbReference>
<dbReference type="GO" id="GO:0004818">
    <property type="term" value="F:glutamate-tRNA ligase activity"/>
    <property type="evidence" value="ECO:0007669"/>
    <property type="project" value="TreeGrafter"/>
</dbReference>
<dbReference type="InterPro" id="IPR049940">
    <property type="entry name" value="GluQ/Sye"/>
</dbReference>
<dbReference type="GO" id="GO:0000049">
    <property type="term" value="F:tRNA binding"/>
    <property type="evidence" value="ECO:0007669"/>
    <property type="project" value="InterPro"/>
</dbReference>
<organism evidence="8">
    <name type="scientific">marine sediment metagenome</name>
    <dbReference type="NCBI Taxonomy" id="412755"/>
    <lineage>
        <taxon>unclassified sequences</taxon>
        <taxon>metagenomes</taxon>
        <taxon>ecological metagenomes</taxon>
    </lineage>
</organism>
<protein>
    <recommendedName>
        <fullName evidence="7">Aminoacyl-tRNA synthetase class I anticodon-binding domain-containing protein</fullName>
    </recommendedName>
</protein>
<evidence type="ECO:0000256" key="3">
    <source>
        <dbReference type="ARBA" id="ARBA00022741"/>
    </source>
</evidence>
<gene>
    <name evidence="8" type="ORF">S01H1_45069</name>
</gene>
<keyword evidence="6" id="KW-0030">Aminoacyl-tRNA synthetase</keyword>
<dbReference type="Pfam" id="PF19269">
    <property type="entry name" value="Anticodon_2"/>
    <property type="match status" value="1"/>
</dbReference>
<keyword evidence="5" id="KW-0648">Protein biosynthesis</keyword>
<keyword evidence="2" id="KW-0436">Ligase</keyword>
<dbReference type="GO" id="GO:0005829">
    <property type="term" value="C:cytosol"/>
    <property type="evidence" value="ECO:0007669"/>
    <property type="project" value="TreeGrafter"/>
</dbReference>
<evidence type="ECO:0000256" key="2">
    <source>
        <dbReference type="ARBA" id="ARBA00022598"/>
    </source>
</evidence>
<dbReference type="EMBL" id="BARS01028776">
    <property type="protein sequence ID" value="GAF99544.1"/>
    <property type="molecule type" value="Genomic_DNA"/>
</dbReference>
<keyword evidence="4" id="KW-0067">ATP-binding</keyword>
<comment type="caution">
    <text evidence="8">The sequence shown here is derived from an EMBL/GenBank/DDBJ whole genome shotgun (WGS) entry which is preliminary data.</text>
</comment>
<dbReference type="InterPro" id="IPR008925">
    <property type="entry name" value="aa_tRNA-synth_I_cd-bd_sf"/>
</dbReference>
<dbReference type="PANTHER" id="PTHR43311:SF2">
    <property type="entry name" value="GLUTAMATE--TRNA LIGASE, MITOCHONDRIAL-RELATED"/>
    <property type="match status" value="1"/>
</dbReference>
<reference evidence="8" key="1">
    <citation type="journal article" date="2014" name="Front. Microbiol.">
        <title>High frequency of phylogenetically diverse reductive dehalogenase-homologous genes in deep subseafloor sedimentary metagenomes.</title>
        <authorList>
            <person name="Kawai M."/>
            <person name="Futagami T."/>
            <person name="Toyoda A."/>
            <person name="Takaki Y."/>
            <person name="Nishi S."/>
            <person name="Hori S."/>
            <person name="Arai W."/>
            <person name="Tsubouchi T."/>
            <person name="Morono Y."/>
            <person name="Uchiyama I."/>
            <person name="Ito T."/>
            <person name="Fujiyama A."/>
            <person name="Inagaki F."/>
            <person name="Takami H."/>
        </authorList>
    </citation>
    <scope>NUCLEOTIDE SEQUENCE</scope>
    <source>
        <strain evidence="8">Expedition CK06-06</strain>
    </source>
</reference>
<name>X0U1Z2_9ZZZZ</name>